<dbReference type="InterPro" id="IPR003018">
    <property type="entry name" value="GAF"/>
</dbReference>
<dbReference type="Gene3D" id="1.10.3210.10">
    <property type="entry name" value="Hypothetical protein af1432"/>
    <property type="match status" value="1"/>
</dbReference>
<accession>A0A7R6SWI3</accession>
<dbReference type="InterPro" id="IPR052340">
    <property type="entry name" value="RNase_Y/CdgJ"/>
</dbReference>
<evidence type="ECO:0000313" key="3">
    <source>
        <dbReference type="Proteomes" id="UP000595332"/>
    </source>
</evidence>
<name>A0A7R6SWI3_9GAMM</name>
<dbReference type="Gene3D" id="3.30.450.40">
    <property type="match status" value="1"/>
</dbReference>
<dbReference type="Pfam" id="PF01590">
    <property type="entry name" value="GAF"/>
    <property type="match status" value="1"/>
</dbReference>
<evidence type="ECO:0000313" key="2">
    <source>
        <dbReference type="EMBL" id="BBB30689.1"/>
    </source>
</evidence>
<evidence type="ECO:0000259" key="1">
    <source>
        <dbReference type="PROSITE" id="PS51833"/>
    </source>
</evidence>
<dbReference type="PROSITE" id="PS51833">
    <property type="entry name" value="HDOD"/>
    <property type="match status" value="1"/>
</dbReference>
<dbReference type="InterPro" id="IPR013976">
    <property type="entry name" value="HDOD"/>
</dbReference>
<reference evidence="2 3" key="1">
    <citation type="journal article" date="2008" name="Int. J. Syst. Evol. Microbiol.">
        <title>Neptunomonas japonica sp. nov., an Osedax japonicus symbiont-like bacterium isolated from sediment adjacent to sperm whale carcasses off Kagoshima, Japan.</title>
        <authorList>
            <person name="Miyazaki M."/>
            <person name="Nogi Y."/>
            <person name="Fujiwara Y."/>
            <person name="Kawato M."/>
            <person name="Kubokawa K."/>
            <person name="Horikoshi K."/>
        </authorList>
    </citation>
    <scope>NUCLEOTIDE SEQUENCE [LARGE SCALE GENOMIC DNA]</scope>
    <source>
        <strain evidence="2 3">JAMM 1380</strain>
    </source>
</reference>
<dbReference type="PANTHER" id="PTHR33525">
    <property type="match status" value="1"/>
</dbReference>
<protein>
    <submittedName>
        <fullName evidence="2">Signal transduction protein</fullName>
    </submittedName>
</protein>
<dbReference type="Proteomes" id="UP000595332">
    <property type="component" value="Chromosome"/>
</dbReference>
<sequence length="504" mass="56376">MIKYQETLKNIHTQLGHGGDLPVFSATLNRIQELSRSPESDAMVLAMAVMKDANLSAKLLRIANTPEFNRGMGNVTVISRAVVLLGFNRIKNLCISLKLIESFTEAYPDSNIEKLLLRAFLNASMARELAAKAGVRDIEETFLCGLLFNLGEIIIASTMPAVYQEMCLARIAGDKSWSSIQLATLGGQFSDIGQDLAQSWGFPPSVVKTMDEMTAEESDHLVHKQHLLVSFSHTLIEKIYGELNHEQSMEHLSSALRDDFSLQDQDVESCFEDACKLSANMVEEYGIDLKGLVPAMQETGEPRLDECIRRTAYFFHSRNQLVESESTGVKAPKKRDESPGKQLYFLNRLAELTAEKGSAHDILSLVVEGIKACTSYERVMFCLYRQSPLMLGMKIAEGDSLESLEQFFTPQRKESDLRLFYHVIKKEMTLLVSDLNEPGWKERLPAAFIKEVGPSGMVIAPVVIRGKAIGLFYADRVDKPLEDKDFTCFNQFVIQSKIALSHKA</sequence>
<proteinExistence type="predicted"/>
<dbReference type="InterPro" id="IPR029016">
    <property type="entry name" value="GAF-like_dom_sf"/>
</dbReference>
<dbReference type="PANTHER" id="PTHR33525:SF4">
    <property type="entry name" value="CYCLIC DI-GMP PHOSPHODIESTERASE CDGJ"/>
    <property type="match status" value="1"/>
</dbReference>
<keyword evidence="3" id="KW-1185">Reference proteome</keyword>
<gene>
    <name evidence="2" type="ORF">NEJAP_2746</name>
</gene>
<feature type="domain" description="HDOD" evidence="1">
    <location>
        <begin position="21"/>
        <end position="216"/>
    </location>
</feature>
<dbReference type="Pfam" id="PF08668">
    <property type="entry name" value="HDOD"/>
    <property type="match status" value="1"/>
</dbReference>
<dbReference type="AlphaFoldDB" id="A0A7R6SWI3"/>
<organism evidence="2 3">
    <name type="scientific">Neptunomonas japonica JAMM 1380</name>
    <dbReference type="NCBI Taxonomy" id="1441457"/>
    <lineage>
        <taxon>Bacteria</taxon>
        <taxon>Pseudomonadati</taxon>
        <taxon>Pseudomonadota</taxon>
        <taxon>Gammaproteobacteria</taxon>
        <taxon>Oceanospirillales</taxon>
        <taxon>Oceanospirillaceae</taxon>
        <taxon>Neptunomonas</taxon>
    </lineage>
</organism>
<dbReference type="EMBL" id="AP014546">
    <property type="protein sequence ID" value="BBB30689.1"/>
    <property type="molecule type" value="Genomic_DNA"/>
</dbReference>
<dbReference type="KEGG" id="njp:NEJAP_2746"/>
<dbReference type="SUPFAM" id="SSF109604">
    <property type="entry name" value="HD-domain/PDEase-like"/>
    <property type="match status" value="1"/>
</dbReference>
<dbReference type="SUPFAM" id="SSF55781">
    <property type="entry name" value="GAF domain-like"/>
    <property type="match status" value="1"/>
</dbReference>
<dbReference type="RefSeq" id="WP_201347852.1">
    <property type="nucleotide sequence ID" value="NZ_AP014546.1"/>
</dbReference>